<dbReference type="Gene3D" id="3.40.50.2000">
    <property type="entry name" value="Glycogen Phosphorylase B"/>
    <property type="match status" value="2"/>
</dbReference>
<dbReference type="EMBL" id="CP049056">
    <property type="protein sequence ID" value="QIE56182.1"/>
    <property type="molecule type" value="Genomic_DNA"/>
</dbReference>
<reference evidence="3 4" key="1">
    <citation type="submission" date="2020-02" db="EMBL/GenBank/DDBJ databases">
        <title>complete genome sequence of Rhodobacteraceae bacterium.</title>
        <authorList>
            <person name="Park J."/>
            <person name="Kim Y.-S."/>
            <person name="Kim K.-H."/>
        </authorList>
    </citation>
    <scope>NUCLEOTIDE SEQUENCE [LARGE SCALE GENOMIC DNA]</scope>
    <source>
        <strain evidence="3 4">RR4-56</strain>
    </source>
</reference>
<feature type="domain" description="Glycosyl transferase family 1" evidence="1">
    <location>
        <begin position="183"/>
        <end position="345"/>
    </location>
</feature>
<dbReference type="Proteomes" id="UP000503336">
    <property type="component" value="Chromosome"/>
</dbReference>
<evidence type="ECO:0000313" key="4">
    <source>
        <dbReference type="Proteomes" id="UP000503336"/>
    </source>
</evidence>
<evidence type="ECO:0000259" key="1">
    <source>
        <dbReference type="Pfam" id="PF00534"/>
    </source>
</evidence>
<dbReference type="Pfam" id="PF00534">
    <property type="entry name" value="Glycos_transf_1"/>
    <property type="match status" value="1"/>
</dbReference>
<dbReference type="GO" id="GO:0016757">
    <property type="term" value="F:glycosyltransferase activity"/>
    <property type="evidence" value="ECO:0007669"/>
    <property type="project" value="InterPro"/>
</dbReference>
<keyword evidence="3" id="KW-0808">Transferase</keyword>
<organism evidence="3 4">
    <name type="scientific">Pikeienuella piscinae</name>
    <dbReference type="NCBI Taxonomy" id="2748098"/>
    <lineage>
        <taxon>Bacteria</taxon>
        <taxon>Pseudomonadati</taxon>
        <taxon>Pseudomonadota</taxon>
        <taxon>Alphaproteobacteria</taxon>
        <taxon>Rhodobacterales</taxon>
        <taxon>Paracoccaceae</taxon>
        <taxon>Pikeienuella</taxon>
    </lineage>
</organism>
<dbReference type="PANTHER" id="PTHR12526">
    <property type="entry name" value="GLYCOSYLTRANSFERASE"/>
    <property type="match status" value="1"/>
</dbReference>
<dbReference type="RefSeq" id="WP_165099075.1">
    <property type="nucleotide sequence ID" value="NZ_CP049056.1"/>
</dbReference>
<dbReference type="Pfam" id="PF13439">
    <property type="entry name" value="Glyco_transf_4"/>
    <property type="match status" value="1"/>
</dbReference>
<sequence>MKICHLLDNVRPGVGVTQVIHDLMTDGRLECRGVCMDTREIDARFRRMVDQGVIVEAGSRAAAISALFRMKSDGYNILHVHSRKAVAVCIVARLIGYSVVRTQHFGTAIGPAPHGVRSKLRAARNLLTLRSWWINRWVAISETSRAYLRVRWNIPEERISLIRNGIDLSCYTPLSKSRVLALRRRFGWDDDWIVLISVGALVARKRHETMIVEFAEVAKACPDVMLVIVGEGSQRRRLEAAAAELRLDGRVMLLGLSDEVAALLGASDIYLHAALDEAFGLAVAEGMAAGLPAIVFDGKGPAEIVEDGVSGIVVRPDEPFGMARAVRRLIDDAALRKTMGDEARDQAMRRFSLGAMRDAYHAFYKRCASIP</sequence>
<dbReference type="KEGG" id="hdh:G5B40_12360"/>
<dbReference type="InterPro" id="IPR028098">
    <property type="entry name" value="Glyco_trans_4-like_N"/>
</dbReference>
<dbReference type="SUPFAM" id="SSF53756">
    <property type="entry name" value="UDP-Glycosyltransferase/glycogen phosphorylase"/>
    <property type="match status" value="1"/>
</dbReference>
<accession>A0A7L5BWS3</accession>
<protein>
    <submittedName>
        <fullName evidence="3">Glycosyltransferase family 4 protein</fullName>
    </submittedName>
</protein>
<name>A0A7L5BWS3_9RHOB</name>
<feature type="domain" description="Glycosyltransferase subfamily 4-like N-terminal" evidence="2">
    <location>
        <begin position="63"/>
        <end position="169"/>
    </location>
</feature>
<evidence type="ECO:0000313" key="3">
    <source>
        <dbReference type="EMBL" id="QIE56182.1"/>
    </source>
</evidence>
<proteinExistence type="predicted"/>
<dbReference type="AlphaFoldDB" id="A0A7L5BWS3"/>
<evidence type="ECO:0000259" key="2">
    <source>
        <dbReference type="Pfam" id="PF13439"/>
    </source>
</evidence>
<dbReference type="CDD" id="cd03801">
    <property type="entry name" value="GT4_PimA-like"/>
    <property type="match status" value="1"/>
</dbReference>
<keyword evidence="4" id="KW-1185">Reference proteome</keyword>
<dbReference type="InterPro" id="IPR001296">
    <property type="entry name" value="Glyco_trans_1"/>
</dbReference>
<gene>
    <name evidence="3" type="ORF">G5B40_12360</name>
</gene>